<dbReference type="InterPro" id="IPR011712">
    <property type="entry name" value="Sig_transdc_His_kin_sub3_dim/P"/>
</dbReference>
<keyword evidence="10" id="KW-0812">Transmembrane</keyword>
<feature type="domain" description="Histidine kinase/HSP90-like ATPase" evidence="11">
    <location>
        <begin position="289"/>
        <end position="382"/>
    </location>
</feature>
<dbReference type="GO" id="GO:0016020">
    <property type="term" value="C:membrane"/>
    <property type="evidence" value="ECO:0007669"/>
    <property type="project" value="InterPro"/>
</dbReference>
<feature type="transmembrane region" description="Helical" evidence="10">
    <location>
        <begin position="117"/>
        <end position="137"/>
    </location>
</feature>
<evidence type="ECO:0000256" key="1">
    <source>
        <dbReference type="ARBA" id="ARBA00000085"/>
    </source>
</evidence>
<dbReference type="SUPFAM" id="SSF55874">
    <property type="entry name" value="ATPase domain of HSP90 chaperone/DNA topoisomerase II/histidine kinase"/>
    <property type="match status" value="1"/>
</dbReference>
<dbReference type="InterPro" id="IPR036890">
    <property type="entry name" value="HATPase_C_sf"/>
</dbReference>
<keyword evidence="10" id="KW-1133">Transmembrane helix</keyword>
<evidence type="ECO:0000256" key="3">
    <source>
        <dbReference type="ARBA" id="ARBA00022553"/>
    </source>
</evidence>
<feature type="transmembrane region" description="Helical" evidence="10">
    <location>
        <begin position="54"/>
        <end position="72"/>
    </location>
</feature>
<evidence type="ECO:0000256" key="4">
    <source>
        <dbReference type="ARBA" id="ARBA00022679"/>
    </source>
</evidence>
<keyword evidence="10" id="KW-0472">Membrane</keyword>
<feature type="domain" description="Signal transduction histidine kinase subgroup 3 dimerisation and phosphoacceptor" evidence="12">
    <location>
        <begin position="172"/>
        <end position="237"/>
    </location>
</feature>
<evidence type="ECO:0000259" key="12">
    <source>
        <dbReference type="Pfam" id="PF07730"/>
    </source>
</evidence>
<keyword evidence="14" id="KW-1185">Reference proteome</keyword>
<dbReference type="PANTHER" id="PTHR24421:SF10">
    <property type="entry name" value="NITRATE_NITRITE SENSOR PROTEIN NARQ"/>
    <property type="match status" value="1"/>
</dbReference>
<reference evidence="13 14" key="1">
    <citation type="submission" date="2018-07" db="EMBL/GenBank/DDBJ databases">
        <title>Genomic Encyclopedia of Type Strains, Phase IV (KMG-IV): sequencing the most valuable type-strain genomes for metagenomic binning, comparative biology and taxonomic classification.</title>
        <authorList>
            <person name="Goeker M."/>
        </authorList>
    </citation>
    <scope>NUCLEOTIDE SEQUENCE [LARGE SCALE GENOMIC DNA]</scope>
    <source>
        <strain evidence="13 14">DSM 44290</strain>
    </source>
</reference>
<dbReference type="InterPro" id="IPR050482">
    <property type="entry name" value="Sensor_HK_TwoCompSys"/>
</dbReference>
<keyword evidence="3" id="KW-0597">Phosphoprotein</keyword>
<keyword evidence="8" id="KW-0902">Two-component regulatory system</keyword>
<protein>
    <recommendedName>
        <fullName evidence="2">histidine kinase</fullName>
        <ecNumber evidence="2">2.7.13.3</ecNumber>
    </recommendedName>
</protein>
<proteinExistence type="predicted"/>
<evidence type="ECO:0000256" key="2">
    <source>
        <dbReference type="ARBA" id="ARBA00012438"/>
    </source>
</evidence>
<gene>
    <name evidence="13" type="ORF">DFR76_102534</name>
</gene>
<dbReference type="STRING" id="1210086.GCA_001613105_01110"/>
<dbReference type="GO" id="GO:0046983">
    <property type="term" value="F:protein dimerization activity"/>
    <property type="evidence" value="ECO:0007669"/>
    <property type="project" value="InterPro"/>
</dbReference>
<dbReference type="AlphaFoldDB" id="A0A370IBR1"/>
<keyword evidence="5" id="KW-0547">Nucleotide-binding</keyword>
<dbReference type="Gene3D" id="3.30.565.10">
    <property type="entry name" value="Histidine kinase-like ATPase, C-terminal domain"/>
    <property type="match status" value="1"/>
</dbReference>
<keyword evidence="7" id="KW-0067">ATP-binding</keyword>
<dbReference type="EMBL" id="QQBC01000002">
    <property type="protein sequence ID" value="RDI68133.1"/>
    <property type="molecule type" value="Genomic_DNA"/>
</dbReference>
<evidence type="ECO:0000256" key="6">
    <source>
        <dbReference type="ARBA" id="ARBA00022777"/>
    </source>
</evidence>
<keyword evidence="4" id="KW-0808">Transferase</keyword>
<dbReference type="Pfam" id="PF07730">
    <property type="entry name" value="HisKA_3"/>
    <property type="match status" value="1"/>
</dbReference>
<dbReference type="EC" id="2.7.13.3" evidence="2"/>
<evidence type="ECO:0000256" key="8">
    <source>
        <dbReference type="ARBA" id="ARBA00023012"/>
    </source>
</evidence>
<dbReference type="Pfam" id="PF02518">
    <property type="entry name" value="HATPase_c"/>
    <property type="match status" value="1"/>
</dbReference>
<comment type="caution">
    <text evidence="13">The sequence shown here is derived from an EMBL/GenBank/DDBJ whole genome shotgun (WGS) entry which is preliminary data.</text>
</comment>
<dbReference type="Proteomes" id="UP000254869">
    <property type="component" value="Unassembled WGS sequence"/>
</dbReference>
<evidence type="ECO:0000256" key="9">
    <source>
        <dbReference type="SAM" id="MobiDB-lite"/>
    </source>
</evidence>
<name>A0A370IBR1_9NOCA</name>
<dbReference type="InterPro" id="IPR003594">
    <property type="entry name" value="HATPase_dom"/>
</dbReference>
<comment type="catalytic activity">
    <reaction evidence="1">
        <text>ATP + protein L-histidine = ADP + protein N-phospho-L-histidine.</text>
        <dbReference type="EC" id="2.7.13.3"/>
    </reaction>
</comment>
<evidence type="ECO:0000313" key="13">
    <source>
        <dbReference type="EMBL" id="RDI68133.1"/>
    </source>
</evidence>
<dbReference type="GO" id="GO:0000155">
    <property type="term" value="F:phosphorelay sensor kinase activity"/>
    <property type="evidence" value="ECO:0007669"/>
    <property type="project" value="InterPro"/>
</dbReference>
<evidence type="ECO:0000313" key="14">
    <source>
        <dbReference type="Proteomes" id="UP000254869"/>
    </source>
</evidence>
<dbReference type="CDD" id="cd16917">
    <property type="entry name" value="HATPase_UhpB-NarQ-NarX-like"/>
    <property type="match status" value="1"/>
</dbReference>
<dbReference type="Gene3D" id="1.20.5.1930">
    <property type="match status" value="1"/>
</dbReference>
<dbReference type="PANTHER" id="PTHR24421">
    <property type="entry name" value="NITRATE/NITRITE SENSOR PROTEIN NARX-RELATED"/>
    <property type="match status" value="1"/>
</dbReference>
<feature type="transmembrane region" description="Helical" evidence="10">
    <location>
        <begin position="29"/>
        <end position="47"/>
    </location>
</feature>
<organism evidence="13 14">
    <name type="scientific">Nocardia pseudobrasiliensis</name>
    <dbReference type="NCBI Taxonomy" id="45979"/>
    <lineage>
        <taxon>Bacteria</taxon>
        <taxon>Bacillati</taxon>
        <taxon>Actinomycetota</taxon>
        <taxon>Actinomycetes</taxon>
        <taxon>Mycobacteriales</taxon>
        <taxon>Nocardiaceae</taxon>
        <taxon>Nocardia</taxon>
    </lineage>
</organism>
<accession>A0A370IBR1</accession>
<keyword evidence="6 13" id="KW-0418">Kinase</keyword>
<evidence type="ECO:0000256" key="10">
    <source>
        <dbReference type="SAM" id="Phobius"/>
    </source>
</evidence>
<evidence type="ECO:0000259" key="11">
    <source>
        <dbReference type="Pfam" id="PF02518"/>
    </source>
</evidence>
<evidence type="ECO:0000256" key="5">
    <source>
        <dbReference type="ARBA" id="ARBA00022741"/>
    </source>
</evidence>
<sequence>MALTLCTAMWLMGAVYHPETVFRTGGWPPFGPAAYVLTAVICLPLAARRIAPMSILVVVSAAYTGYLALGYLPSLNFYGPMLAFYTVAAMKSPREAAIGAALLGAELFYSGLMAPEVPLVVAIVQGVAVPPVVWGVAEVSRRLSMRNRQLAAATEQLRREQEHRVEHAVAQERLQIARELHDVVAHHISVIAMQAGLARYVFDTDPATARAAVQTVDGISRETLEELRRVLKLLRTCETPVESATTLVETEPAPGVAGLATLIARVRGVGVNAGLDVTGAVEELPSGLQLTVYRVVQEALTNVIKHAGPCDATVEVRRDDRQLTATITNSEGSPAHPATRIERGGSGHGLLGMRERARLYGGTLTARPRPEGGYVVLLTVPWAAPEASRN</sequence>
<evidence type="ECO:0000256" key="7">
    <source>
        <dbReference type="ARBA" id="ARBA00022840"/>
    </source>
</evidence>
<feature type="region of interest" description="Disordered" evidence="9">
    <location>
        <begin position="328"/>
        <end position="347"/>
    </location>
</feature>
<dbReference type="GO" id="GO:0005524">
    <property type="term" value="F:ATP binding"/>
    <property type="evidence" value="ECO:0007669"/>
    <property type="project" value="UniProtKB-KW"/>
</dbReference>